<evidence type="ECO:0000313" key="1">
    <source>
        <dbReference type="EMBL" id="CAG7630520.1"/>
    </source>
</evidence>
<dbReference type="EMBL" id="CAJVCH010000103">
    <property type="protein sequence ID" value="CAG7630520.1"/>
    <property type="molecule type" value="Genomic_DNA"/>
</dbReference>
<protein>
    <submittedName>
        <fullName evidence="1">Uncharacterized protein</fullName>
    </submittedName>
</protein>
<dbReference type="AlphaFoldDB" id="A0A8J2IXZ1"/>
<reference evidence="1" key="1">
    <citation type="submission" date="2021-06" db="EMBL/GenBank/DDBJ databases">
        <authorList>
            <person name="Hodson N. C."/>
            <person name="Mongue J. A."/>
            <person name="Jaron S. K."/>
        </authorList>
    </citation>
    <scope>NUCLEOTIDE SEQUENCE</scope>
</reference>
<evidence type="ECO:0000313" key="2">
    <source>
        <dbReference type="Proteomes" id="UP000708208"/>
    </source>
</evidence>
<proteinExistence type="predicted"/>
<accession>A0A8J2IXZ1</accession>
<sequence>MTSSCEFTEKGLVSDSMTFAGHEGNGQDFGTAHFFHLNGGQEYQKPCWTVGQNLDELDFSCSSGTTDNLLMKNSFKGEARVKAY</sequence>
<name>A0A8J2IXZ1_9HEXA</name>
<organism evidence="1 2">
    <name type="scientific">Allacma fusca</name>
    <dbReference type="NCBI Taxonomy" id="39272"/>
    <lineage>
        <taxon>Eukaryota</taxon>
        <taxon>Metazoa</taxon>
        <taxon>Ecdysozoa</taxon>
        <taxon>Arthropoda</taxon>
        <taxon>Hexapoda</taxon>
        <taxon>Collembola</taxon>
        <taxon>Symphypleona</taxon>
        <taxon>Sminthuridae</taxon>
        <taxon>Allacma</taxon>
    </lineage>
</organism>
<dbReference type="Proteomes" id="UP000708208">
    <property type="component" value="Unassembled WGS sequence"/>
</dbReference>
<gene>
    <name evidence="1" type="ORF">AFUS01_LOCUS91</name>
</gene>
<keyword evidence="2" id="KW-1185">Reference proteome</keyword>
<comment type="caution">
    <text evidence="1">The sequence shown here is derived from an EMBL/GenBank/DDBJ whole genome shotgun (WGS) entry which is preliminary data.</text>
</comment>